<dbReference type="PATRIC" id="fig|396597.7.peg.6945"/>
<dbReference type="InterPro" id="IPR000182">
    <property type="entry name" value="GNAT_dom"/>
</dbReference>
<feature type="domain" description="N-acetyltransferase" evidence="1">
    <location>
        <begin position="17"/>
        <end position="154"/>
    </location>
</feature>
<dbReference type="GO" id="GO:0008999">
    <property type="term" value="F:protein-N-terminal-alanine acetyltransferase activity"/>
    <property type="evidence" value="ECO:0007669"/>
    <property type="project" value="TreeGrafter"/>
</dbReference>
<sequence>MSVTPFKPPRLIETDALLLRPLEFLDAEELFDSMFSDFDTMRDLAWRIHTHVDETRAFIALSRAGWETGAYVHWALECKQTRRITALIELRIETPRVEIGYVICRRGATRRRRSGFIAIRKLTQWLINQPGIYRVFAHCAVDGRMHTTMARLGFTLEGVVRNHEARPNIGVLAGDSYLYAMTRQAGPTPSLAGTNHPPCVQRQD</sequence>
<dbReference type="GO" id="GO:0005737">
    <property type="term" value="C:cytoplasm"/>
    <property type="evidence" value="ECO:0007669"/>
    <property type="project" value="TreeGrafter"/>
</dbReference>
<evidence type="ECO:0000313" key="3">
    <source>
        <dbReference type="Proteomes" id="UP000004814"/>
    </source>
</evidence>
<proteinExistence type="predicted"/>
<dbReference type="SUPFAM" id="SSF55729">
    <property type="entry name" value="Acyl-CoA N-acyltransferases (Nat)"/>
    <property type="match status" value="1"/>
</dbReference>
<dbReference type="PANTHER" id="PTHR43441">
    <property type="entry name" value="RIBOSOMAL-PROTEIN-SERINE ACETYLTRANSFERASE"/>
    <property type="match status" value="1"/>
</dbReference>
<dbReference type="InterPro" id="IPR051908">
    <property type="entry name" value="Ribosomal_N-acetyltransferase"/>
</dbReference>
<dbReference type="Proteomes" id="UP000004814">
    <property type="component" value="Unassembled WGS sequence"/>
</dbReference>
<evidence type="ECO:0000259" key="1">
    <source>
        <dbReference type="Pfam" id="PF13302"/>
    </source>
</evidence>
<protein>
    <recommendedName>
        <fullName evidence="1">N-acetyltransferase domain-containing protein</fullName>
    </recommendedName>
</protein>
<gene>
    <name evidence="2" type="ORF">BamMEX5DRAFT_1337</name>
</gene>
<dbReference type="PANTHER" id="PTHR43441:SF2">
    <property type="entry name" value="FAMILY ACETYLTRANSFERASE, PUTATIVE (AFU_ORTHOLOGUE AFUA_7G00850)-RELATED"/>
    <property type="match status" value="1"/>
</dbReference>
<organism evidence="2 3">
    <name type="scientific">Burkholderia ambifaria MEX-5</name>
    <dbReference type="NCBI Taxonomy" id="396597"/>
    <lineage>
        <taxon>Bacteria</taxon>
        <taxon>Pseudomonadati</taxon>
        <taxon>Pseudomonadota</taxon>
        <taxon>Betaproteobacteria</taxon>
        <taxon>Burkholderiales</taxon>
        <taxon>Burkholderiaceae</taxon>
        <taxon>Burkholderia</taxon>
        <taxon>Burkholderia cepacia complex</taxon>
    </lineage>
</organism>
<dbReference type="Gene3D" id="3.40.630.30">
    <property type="match status" value="1"/>
</dbReference>
<dbReference type="EMBL" id="ABLK01000027">
    <property type="protein sequence ID" value="EDT42846.1"/>
    <property type="molecule type" value="Genomic_DNA"/>
</dbReference>
<name>B1T0M1_9BURK</name>
<comment type="caution">
    <text evidence="2">The sequence shown here is derived from an EMBL/GenBank/DDBJ whole genome shotgun (WGS) entry which is preliminary data.</text>
</comment>
<dbReference type="InterPro" id="IPR016181">
    <property type="entry name" value="Acyl_CoA_acyltransferase"/>
</dbReference>
<reference evidence="2 3" key="1">
    <citation type="submission" date="2008-03" db="EMBL/GenBank/DDBJ databases">
        <title>Sequencing of the draft genome and assembly of Burkholderia ambifaria MEX-5.</title>
        <authorList>
            <consortium name="US DOE Joint Genome Institute (JGI-PGF)"/>
            <person name="Copeland A."/>
            <person name="Lucas S."/>
            <person name="Lapidus A."/>
            <person name="Glavina del Rio T."/>
            <person name="Dalin E."/>
            <person name="Tice H."/>
            <person name="Bruce D."/>
            <person name="Goodwin L."/>
            <person name="Pitluck S."/>
            <person name="Larimer F."/>
            <person name="Land M.L."/>
            <person name="Hauser L."/>
            <person name="Tiedje J."/>
            <person name="Richardson P."/>
        </authorList>
    </citation>
    <scope>NUCLEOTIDE SEQUENCE [LARGE SCALE GENOMIC DNA]</scope>
    <source>
        <strain evidence="2 3">MEX-5</strain>
    </source>
</reference>
<accession>B1T0M1</accession>
<evidence type="ECO:0000313" key="2">
    <source>
        <dbReference type="EMBL" id="EDT42846.1"/>
    </source>
</evidence>
<dbReference type="Pfam" id="PF13302">
    <property type="entry name" value="Acetyltransf_3"/>
    <property type="match status" value="1"/>
</dbReference>
<dbReference type="GO" id="GO:1990189">
    <property type="term" value="F:protein N-terminal-serine acetyltransferase activity"/>
    <property type="evidence" value="ECO:0007669"/>
    <property type="project" value="TreeGrafter"/>
</dbReference>
<dbReference type="AlphaFoldDB" id="B1T0M1"/>
<dbReference type="RefSeq" id="WP_006757328.1">
    <property type="nucleotide sequence ID" value="NZ_ABLK01000027.1"/>
</dbReference>